<feature type="region of interest" description="Disordered" evidence="7">
    <location>
        <begin position="67"/>
        <end position="110"/>
    </location>
</feature>
<dbReference type="AlphaFoldDB" id="A0A3B6QFM6"/>
<feature type="transmembrane region" description="Helical" evidence="8">
    <location>
        <begin position="374"/>
        <end position="397"/>
    </location>
</feature>
<feature type="transmembrane region" description="Helical" evidence="8">
    <location>
        <begin position="304"/>
        <end position="325"/>
    </location>
</feature>
<dbReference type="Gramene" id="TraesCS6D02G214100.1">
    <property type="protein sequence ID" value="TraesCS6D02G214100.1"/>
    <property type="gene ID" value="TraesCS6D02G214100"/>
</dbReference>
<dbReference type="PANTHER" id="PTHR31645">
    <property type="entry name" value="OLIGOPEPTIDE TRANSPORTER YGL114W-RELATED"/>
    <property type="match status" value="1"/>
</dbReference>
<feature type="transmembrane region" description="Helical" evidence="8">
    <location>
        <begin position="454"/>
        <end position="475"/>
    </location>
</feature>
<keyword evidence="6 8" id="KW-0472">Membrane</keyword>
<dbReference type="NCBIfam" id="TIGR00728">
    <property type="entry name" value="OPT_sfam"/>
    <property type="match status" value="1"/>
</dbReference>
<feature type="transmembrane region" description="Helical" evidence="8">
    <location>
        <begin position="403"/>
        <end position="422"/>
    </location>
</feature>
<name>A0A3B6QFM6_WHEAT</name>
<dbReference type="PANTHER" id="PTHR31645:SF79">
    <property type="match status" value="1"/>
</dbReference>
<proteinExistence type="inferred from homology"/>
<dbReference type="STRING" id="4565.A0A3B6QFM6"/>
<organism evidence="9">
    <name type="scientific">Triticum aestivum</name>
    <name type="common">Wheat</name>
    <dbReference type="NCBI Taxonomy" id="4565"/>
    <lineage>
        <taxon>Eukaryota</taxon>
        <taxon>Viridiplantae</taxon>
        <taxon>Streptophyta</taxon>
        <taxon>Embryophyta</taxon>
        <taxon>Tracheophyta</taxon>
        <taxon>Spermatophyta</taxon>
        <taxon>Magnoliopsida</taxon>
        <taxon>Liliopsida</taxon>
        <taxon>Poales</taxon>
        <taxon>Poaceae</taxon>
        <taxon>BOP clade</taxon>
        <taxon>Pooideae</taxon>
        <taxon>Triticodae</taxon>
        <taxon>Triticeae</taxon>
        <taxon>Triticinae</taxon>
        <taxon>Triticum</taxon>
    </lineage>
</organism>
<keyword evidence="10" id="KW-1185">Reference proteome</keyword>
<evidence type="ECO:0000313" key="9">
    <source>
        <dbReference type="EnsemblPlants" id="TraesCS6D02G214100.1"/>
    </source>
</evidence>
<feature type="transmembrane region" description="Helical" evidence="8">
    <location>
        <begin position="496"/>
        <end position="517"/>
    </location>
</feature>
<comment type="subcellular location">
    <subcellularLocation>
        <location evidence="1">Membrane</location>
        <topology evidence="1">Multi-pass membrane protein</topology>
    </subcellularLocation>
</comment>
<keyword evidence="5 8" id="KW-1133">Transmembrane helix</keyword>
<feature type="transmembrane region" description="Helical" evidence="8">
    <location>
        <begin position="253"/>
        <end position="284"/>
    </location>
</feature>
<dbReference type="Proteomes" id="UP000019116">
    <property type="component" value="Chromosome 6D"/>
</dbReference>
<dbReference type="Gramene" id="TraesCLE_scaffold_039937_01G000400.1">
    <property type="protein sequence ID" value="TraesCLE_scaffold_039937_01G000400.1"/>
    <property type="gene ID" value="TraesCLE_scaffold_039937_01G000400"/>
</dbReference>
<evidence type="ECO:0000256" key="4">
    <source>
        <dbReference type="ARBA" id="ARBA00022692"/>
    </source>
</evidence>
<evidence type="ECO:0000256" key="3">
    <source>
        <dbReference type="ARBA" id="ARBA00022448"/>
    </source>
</evidence>
<dbReference type="GO" id="GO:0035673">
    <property type="term" value="F:oligopeptide transmembrane transporter activity"/>
    <property type="evidence" value="ECO:0007669"/>
    <property type="project" value="InterPro"/>
</dbReference>
<dbReference type="OrthoDB" id="627262at2759"/>
<dbReference type="InterPro" id="IPR004813">
    <property type="entry name" value="OPT"/>
</dbReference>
<dbReference type="Pfam" id="PF03169">
    <property type="entry name" value="OPT"/>
    <property type="match status" value="1"/>
</dbReference>
<dbReference type="EnsemblPlants" id="TraesCS6D02G214100.1">
    <property type="protein sequence ID" value="TraesCS6D02G214100.1"/>
    <property type="gene ID" value="TraesCS6D02G214100"/>
</dbReference>
<dbReference type="PaxDb" id="4565-Traes_6DL_DD7D28D5A.1"/>
<dbReference type="Gramene" id="TraesROB_scaffold_017027_01G000100.1">
    <property type="protein sequence ID" value="TraesROB_scaffold_017027_01G000100.1"/>
    <property type="gene ID" value="TraesROB_scaffold_017027_01G000100"/>
</dbReference>
<reference evidence="9" key="2">
    <citation type="submission" date="2018-10" db="UniProtKB">
        <authorList>
            <consortium name="EnsemblPlants"/>
        </authorList>
    </citation>
    <scope>IDENTIFICATION</scope>
</reference>
<feature type="transmembrane region" description="Helical" evidence="8">
    <location>
        <begin position="553"/>
        <end position="570"/>
    </location>
</feature>
<sequence length="678" mass="72980">MATGEEARERSAESAEMVPSWREQLTVRAFVVSALLAVLFSVIVMKLSLTAGIIPSLNISAGCLASSSPASGRPPRPGWACPAAPSRGRRTPSSRPASSPPTASPSARRVRTGGFGSYMFAMSSRIAGQATEANDAMNVKDPSLGWMIGFLFLVCFVGLFALVPLRKVMIIDYGLSYPSGTATATLINGFHTPQGAKEAKEQVKTLGRYSLVSFLWGFFKWFYTAGDDCGFESFPSLGLEAYERKFYFSFSPIYVGVGMICPYIINVSILLGGILSWGLMWPLIEKKKGSWYPATAKGSDLHGLQGYKVFISIAMILGDGFYNFVKVSLRMTKAFMAAAKRRSTLPVSGSSDGPARSLDDDDLRRTEYFLRDQIPMGVALAGYVAVAAVSVGVVPKIFPQLKWYYILAVYGMAPVLAFCNAYGMGLTDWSLATTYGKLGIFVFGAWAGASHGGVIAGLAACGVMMTIVATAADLMQDFKTGYLTLASPRSMFISQVIGTAMGCVIGPCVFWLFYRAFDNVGLSGSDYPAPYAVVYRNMAIFGVQGFSSLPKHCLTLCCVVFAAAVVINLARDLAPEKVSRFIPVPMAMAIPFYLGSYFAIDMCVGSAILFVWEKVDKAGADMFARSVASGLICGEGIWSMPQSVLALAKVQPPICMKFLSRSTNARVDAFIQTLSSKT</sequence>
<dbReference type="InterPro" id="IPR045035">
    <property type="entry name" value="YSL-like"/>
</dbReference>
<dbReference type="Gramene" id="TraesCS6D03G0530100.1">
    <property type="protein sequence ID" value="TraesCS6D03G0530100.1.CDS"/>
    <property type="gene ID" value="TraesCS6D03G0530100"/>
</dbReference>
<dbReference type="SMR" id="A0A3B6QFM6"/>
<evidence type="ECO:0000256" key="8">
    <source>
        <dbReference type="SAM" id="Phobius"/>
    </source>
</evidence>
<evidence type="ECO:0000256" key="6">
    <source>
        <dbReference type="ARBA" id="ARBA00023136"/>
    </source>
</evidence>
<keyword evidence="4 8" id="KW-0812">Transmembrane</keyword>
<feature type="transmembrane region" description="Helical" evidence="8">
    <location>
        <begin position="144"/>
        <end position="165"/>
    </location>
</feature>
<evidence type="ECO:0000256" key="1">
    <source>
        <dbReference type="ARBA" id="ARBA00004141"/>
    </source>
</evidence>
<keyword evidence="3" id="KW-0813">Transport</keyword>
<reference evidence="9" key="1">
    <citation type="submission" date="2018-08" db="EMBL/GenBank/DDBJ databases">
        <authorList>
            <person name="Rossello M."/>
        </authorList>
    </citation>
    <scope>NUCLEOTIDE SEQUENCE [LARGE SCALE GENOMIC DNA]</scope>
    <source>
        <strain evidence="9">cv. Chinese Spring</strain>
    </source>
</reference>
<dbReference type="OMA" id="MTKAFMA"/>
<evidence type="ECO:0000256" key="7">
    <source>
        <dbReference type="SAM" id="MobiDB-lite"/>
    </source>
</evidence>
<evidence type="ECO:0000256" key="5">
    <source>
        <dbReference type="ARBA" id="ARBA00022989"/>
    </source>
</evidence>
<comment type="similarity">
    <text evidence="2">Belongs to the YSL (TC 2.A.67.2) family.</text>
</comment>
<dbReference type="GO" id="GO:0016020">
    <property type="term" value="C:membrane"/>
    <property type="evidence" value="ECO:0000318"/>
    <property type="project" value="GO_Central"/>
</dbReference>
<dbReference type="Gramene" id="TraesCAD_scaffold_003029_01G000400.1">
    <property type="protein sequence ID" value="TraesCAD_scaffold_003029_01G000400.1"/>
    <property type="gene ID" value="TraesCAD_scaffold_003029_01G000400"/>
</dbReference>
<protein>
    <submittedName>
        <fullName evidence="9">Uncharacterized protein</fullName>
    </submittedName>
</protein>
<feature type="transmembrane region" description="Helical" evidence="8">
    <location>
        <begin position="25"/>
        <end position="45"/>
    </location>
</feature>
<evidence type="ECO:0000313" key="10">
    <source>
        <dbReference type="Proteomes" id="UP000019116"/>
    </source>
</evidence>
<accession>A0A3B6QFM6</accession>
<dbReference type="Gramene" id="TraesSYM6D03G03684670.1">
    <property type="protein sequence ID" value="TraesSYM6D03G03684670.1"/>
    <property type="gene ID" value="TraesSYM6D03G03684670"/>
</dbReference>
<feature type="transmembrane region" description="Helical" evidence="8">
    <location>
        <begin position="590"/>
        <end position="612"/>
    </location>
</feature>
<dbReference type="Gramene" id="TraesWEE_scaffold_179021_01G000100.1">
    <property type="protein sequence ID" value="TraesWEE_scaffold_179021_01G000100.1"/>
    <property type="gene ID" value="TraesWEE_scaffold_179021_01G000100"/>
</dbReference>
<evidence type="ECO:0000256" key="2">
    <source>
        <dbReference type="ARBA" id="ARBA00010276"/>
    </source>
</evidence>